<dbReference type="PANTHER" id="PTHR42976:SF1">
    <property type="entry name" value="GH18 DOMAIN-CONTAINING PROTEIN-RELATED"/>
    <property type="match status" value="1"/>
</dbReference>
<gene>
    <name evidence="2" type="ORF">FB470_007160</name>
</gene>
<accession>A0ABU0F7S3</accession>
<evidence type="ECO:0000313" key="2">
    <source>
        <dbReference type="EMBL" id="MDQ0383166.1"/>
    </source>
</evidence>
<name>A0ABU0F7S3_9PSEU</name>
<dbReference type="GO" id="GO:0008843">
    <property type="term" value="F:endochitinase activity"/>
    <property type="evidence" value="ECO:0007669"/>
    <property type="project" value="UniProtKB-EC"/>
</dbReference>
<protein>
    <submittedName>
        <fullName evidence="2">Chitinase</fullName>
        <ecNumber evidence="2">3.2.1.14</ecNumber>
    </submittedName>
</protein>
<dbReference type="EC" id="3.2.1.14" evidence="2"/>
<dbReference type="SUPFAM" id="SSF51445">
    <property type="entry name" value="(Trans)glycosidases"/>
    <property type="match status" value="1"/>
</dbReference>
<evidence type="ECO:0000313" key="3">
    <source>
        <dbReference type="Proteomes" id="UP001229651"/>
    </source>
</evidence>
<proteinExistence type="predicted"/>
<keyword evidence="2" id="KW-0378">Hydrolase</keyword>
<keyword evidence="2" id="KW-0326">Glycosidase</keyword>
<sequence>MRHPSGSSRRPGATSGPLVAVCVLLLAACASPTPAEPRAHTPVESYVDVSFQPTGMADAVRNSPVRRFALAFLLAHDGRCEPVWGAGRPLSDPGLAAEIAAVRAAGGEITVATGGAVGDYLESRCASAADLATAYTAALDATGADGIDVDIETGVPTGLVADALARLQRERGTGVTLTLPVADAGQGLEESGLRLVRAVAERGTNLTVNAMLMNFPVSGTWRGSLLGAADAVAAQLTGLGLGHDRLALTIMAGRNDTGVTTTVDDARAVRDYADAHRIAFLGLWSLARDDGGCPGRPQAVATCSGLAQAPYDFVRTLTEESA</sequence>
<dbReference type="Proteomes" id="UP001229651">
    <property type="component" value="Unassembled WGS sequence"/>
</dbReference>
<dbReference type="PANTHER" id="PTHR42976">
    <property type="entry name" value="BIFUNCTIONAL CHITINASE/LYSOZYME-RELATED"/>
    <property type="match status" value="1"/>
</dbReference>
<dbReference type="PROSITE" id="PS51257">
    <property type="entry name" value="PROKAR_LIPOPROTEIN"/>
    <property type="match status" value="1"/>
</dbReference>
<dbReference type="EMBL" id="JAUSUT010000001">
    <property type="protein sequence ID" value="MDQ0383166.1"/>
    <property type="molecule type" value="Genomic_DNA"/>
</dbReference>
<organism evidence="2 3">
    <name type="scientific">Amycolatopsis thermophila</name>
    <dbReference type="NCBI Taxonomy" id="206084"/>
    <lineage>
        <taxon>Bacteria</taxon>
        <taxon>Bacillati</taxon>
        <taxon>Actinomycetota</taxon>
        <taxon>Actinomycetes</taxon>
        <taxon>Pseudonocardiales</taxon>
        <taxon>Pseudonocardiaceae</taxon>
        <taxon>Amycolatopsis</taxon>
    </lineage>
</organism>
<dbReference type="RefSeq" id="WP_306998969.1">
    <property type="nucleotide sequence ID" value="NZ_JAUSUT010000001.1"/>
</dbReference>
<dbReference type="InterPro" id="IPR017853">
    <property type="entry name" value="GH"/>
</dbReference>
<keyword evidence="1" id="KW-0732">Signal</keyword>
<comment type="caution">
    <text evidence="2">The sequence shown here is derived from an EMBL/GenBank/DDBJ whole genome shotgun (WGS) entry which is preliminary data.</text>
</comment>
<feature type="chain" id="PRO_5047296697" evidence="1">
    <location>
        <begin position="36"/>
        <end position="322"/>
    </location>
</feature>
<reference evidence="2 3" key="1">
    <citation type="submission" date="2023-07" db="EMBL/GenBank/DDBJ databases">
        <title>Sequencing the genomes of 1000 actinobacteria strains.</title>
        <authorList>
            <person name="Klenk H.-P."/>
        </authorList>
    </citation>
    <scope>NUCLEOTIDE SEQUENCE [LARGE SCALE GENOMIC DNA]</scope>
    <source>
        <strain evidence="2 3">DSM 45805</strain>
    </source>
</reference>
<keyword evidence="3" id="KW-1185">Reference proteome</keyword>
<feature type="signal peptide" evidence="1">
    <location>
        <begin position="1"/>
        <end position="35"/>
    </location>
</feature>
<dbReference type="InterPro" id="IPR052750">
    <property type="entry name" value="GH18_Chitinase"/>
</dbReference>
<dbReference type="Gene3D" id="3.20.20.80">
    <property type="entry name" value="Glycosidases"/>
    <property type="match status" value="1"/>
</dbReference>
<evidence type="ECO:0000256" key="1">
    <source>
        <dbReference type="SAM" id="SignalP"/>
    </source>
</evidence>